<dbReference type="AlphaFoldDB" id="A0A1V9YQ58"/>
<feature type="repeat" description="RCC1" evidence="2">
    <location>
        <begin position="175"/>
        <end position="235"/>
    </location>
</feature>
<comment type="caution">
    <text evidence="4">The sequence shown here is derived from an EMBL/GenBank/DDBJ whole genome shotgun (WGS) entry which is preliminary data.</text>
</comment>
<sequence>MSSVECLGGYGSFPELAESTFDEDEVIVAAAGPTTILAVCKKAGVLGWGRAFHGELGPSRTSLRWRAPIASVACGGTFVLASSETGQCFQWGNGVEEPVAVDIASPVVQAAAGEDHALALTSDGVAWAWGENLHGQCGAPIDILNIDAPAHIKHDQRWKHVAAGAHHTALITLTGELYTMGWGLYHQLGHGSTADLFAPECVTSLLGVGDYRDGAFSGLTQVSCGAWHTVALTTTGDIYTWGWGQHGQLGGPTLKSHVFPTLVPVEDTFVAIACGTRHTAALTSDGFLHRWGFQPPSDQIVAGKSSDPNTTHSKLAVPRCVRIAAGGYHTVLVHK</sequence>
<name>A0A1V9YQ58_ACHHY</name>
<keyword evidence="5" id="KW-1185">Reference proteome</keyword>
<evidence type="ECO:0000256" key="1">
    <source>
        <dbReference type="ARBA" id="ARBA00022737"/>
    </source>
</evidence>
<dbReference type="PROSITE" id="PS50012">
    <property type="entry name" value="RCC1_3"/>
    <property type="match status" value="5"/>
</dbReference>
<evidence type="ECO:0000259" key="3">
    <source>
        <dbReference type="Pfam" id="PF25390"/>
    </source>
</evidence>
<dbReference type="PRINTS" id="PR00633">
    <property type="entry name" value="RCCNDNSATION"/>
</dbReference>
<proteinExistence type="predicted"/>
<dbReference type="PANTHER" id="PTHR22870:SF382">
    <property type="entry name" value="REGULATOR OF CHROMOSOME CONDENSATION (RCC1) FAMILY PROTEIN"/>
    <property type="match status" value="1"/>
</dbReference>
<dbReference type="EMBL" id="JNBR01001423">
    <property type="protein sequence ID" value="OQR87793.1"/>
    <property type="molecule type" value="Genomic_DNA"/>
</dbReference>
<dbReference type="STRING" id="1202772.A0A1V9YQ58"/>
<feature type="repeat" description="RCC1" evidence="2">
    <location>
        <begin position="124"/>
        <end position="174"/>
    </location>
</feature>
<evidence type="ECO:0000313" key="4">
    <source>
        <dbReference type="EMBL" id="OQR87793.1"/>
    </source>
</evidence>
<dbReference type="SUPFAM" id="SSF50985">
    <property type="entry name" value="RCC1/BLIP-II"/>
    <property type="match status" value="1"/>
</dbReference>
<dbReference type="Proteomes" id="UP000243579">
    <property type="component" value="Unassembled WGS sequence"/>
</dbReference>
<evidence type="ECO:0000313" key="5">
    <source>
        <dbReference type="Proteomes" id="UP000243579"/>
    </source>
</evidence>
<evidence type="ECO:0000256" key="2">
    <source>
        <dbReference type="PROSITE-ProRule" id="PRU00235"/>
    </source>
</evidence>
<dbReference type="Gene3D" id="2.130.10.30">
    <property type="entry name" value="Regulator of chromosome condensation 1/beta-lactamase-inhibitor protein II"/>
    <property type="match status" value="2"/>
</dbReference>
<feature type="repeat" description="RCC1" evidence="2">
    <location>
        <begin position="43"/>
        <end position="85"/>
    </location>
</feature>
<dbReference type="OrthoDB" id="10256179at2759"/>
<reference evidence="4 5" key="1">
    <citation type="journal article" date="2014" name="Genome Biol. Evol.">
        <title>The secreted proteins of Achlya hypogyna and Thraustotheca clavata identify the ancestral oomycete secretome and reveal gene acquisitions by horizontal gene transfer.</title>
        <authorList>
            <person name="Misner I."/>
            <person name="Blouin N."/>
            <person name="Leonard G."/>
            <person name="Richards T.A."/>
            <person name="Lane C.E."/>
        </authorList>
    </citation>
    <scope>NUCLEOTIDE SEQUENCE [LARGE SCALE GENOMIC DNA]</scope>
    <source>
        <strain evidence="4 5">ATCC 48635</strain>
    </source>
</reference>
<organism evidence="4 5">
    <name type="scientific">Achlya hypogyna</name>
    <name type="common">Oomycete</name>
    <name type="synonym">Protoachlya hypogyna</name>
    <dbReference type="NCBI Taxonomy" id="1202772"/>
    <lineage>
        <taxon>Eukaryota</taxon>
        <taxon>Sar</taxon>
        <taxon>Stramenopiles</taxon>
        <taxon>Oomycota</taxon>
        <taxon>Saprolegniomycetes</taxon>
        <taxon>Saprolegniales</taxon>
        <taxon>Achlyaceae</taxon>
        <taxon>Achlya</taxon>
    </lineage>
</organism>
<feature type="repeat" description="RCC1" evidence="2">
    <location>
        <begin position="236"/>
        <end position="285"/>
    </location>
</feature>
<gene>
    <name evidence="4" type="ORF">ACHHYP_20349</name>
</gene>
<keyword evidence="1" id="KW-0677">Repeat</keyword>
<dbReference type="InterPro" id="IPR051210">
    <property type="entry name" value="Ub_ligase/GEF_domain"/>
</dbReference>
<dbReference type="PANTHER" id="PTHR22870">
    <property type="entry name" value="REGULATOR OF CHROMOSOME CONDENSATION"/>
    <property type="match status" value="1"/>
</dbReference>
<dbReference type="InterPro" id="IPR009091">
    <property type="entry name" value="RCC1/BLIP-II"/>
</dbReference>
<dbReference type="PROSITE" id="PS00626">
    <property type="entry name" value="RCC1_2"/>
    <property type="match status" value="4"/>
</dbReference>
<keyword evidence="4" id="KW-0675">Receptor</keyword>
<feature type="domain" description="RCC1-like" evidence="3">
    <location>
        <begin position="20"/>
        <end position="263"/>
    </location>
</feature>
<accession>A0A1V9YQ58</accession>
<dbReference type="Pfam" id="PF25390">
    <property type="entry name" value="WD40_RLD"/>
    <property type="match status" value="1"/>
</dbReference>
<protein>
    <submittedName>
        <fullName evidence="4">Ultraviolet-B receptor UVR8</fullName>
    </submittedName>
</protein>
<dbReference type="InterPro" id="IPR058923">
    <property type="entry name" value="RCC1-like_dom"/>
</dbReference>
<feature type="repeat" description="RCC1" evidence="2">
    <location>
        <begin position="86"/>
        <end position="123"/>
    </location>
</feature>
<dbReference type="InterPro" id="IPR000408">
    <property type="entry name" value="Reg_chr_condens"/>
</dbReference>